<dbReference type="Gene3D" id="3.30.950.10">
    <property type="entry name" value="Methyltransferase, Cobalt-precorrin-4 Transmethylase, Domain 2"/>
    <property type="match status" value="1"/>
</dbReference>
<keyword evidence="9" id="KW-1185">Reference proteome</keyword>
<accession>A3VGI7</accession>
<dbReference type="EMBL" id="AAMT01000008">
    <property type="protein sequence ID" value="EAQ12392.1"/>
    <property type="molecule type" value="Genomic_DNA"/>
</dbReference>
<dbReference type="PANTHER" id="PTHR43467">
    <property type="entry name" value="COBALT-PRECORRIN-2 C(20)-METHYLTRANSFERASE"/>
    <property type="match status" value="1"/>
</dbReference>
<comment type="caution">
    <text evidence="8">The sequence shown here is derived from an EMBL/GenBank/DDBJ whole genome shotgun (WGS) entry which is preliminary data.</text>
</comment>
<evidence type="ECO:0000313" key="8">
    <source>
        <dbReference type="EMBL" id="EAQ12392.1"/>
    </source>
</evidence>
<dbReference type="CDD" id="cd11643">
    <property type="entry name" value="Precorrin-6A-synthase"/>
    <property type="match status" value="1"/>
</dbReference>
<dbReference type="InterPro" id="IPR014777">
    <property type="entry name" value="4pyrrole_Mease_sub1"/>
</dbReference>
<evidence type="ECO:0000259" key="7">
    <source>
        <dbReference type="Pfam" id="PF00590"/>
    </source>
</evidence>
<evidence type="ECO:0000256" key="3">
    <source>
        <dbReference type="ARBA" id="ARBA00022603"/>
    </source>
</evidence>
<dbReference type="HOGENOM" id="CLU_098653_0_0_5"/>
<keyword evidence="4 8" id="KW-0808">Transferase</keyword>
<evidence type="ECO:0000256" key="4">
    <source>
        <dbReference type="ARBA" id="ARBA00022679"/>
    </source>
</evidence>
<dbReference type="GO" id="GO:0043819">
    <property type="term" value="F:precorrin-6A synthase (deacetylating) activity"/>
    <property type="evidence" value="ECO:0007669"/>
    <property type="project" value="InterPro"/>
</dbReference>
<feature type="domain" description="Tetrapyrrole methylase" evidence="7">
    <location>
        <begin position="57"/>
        <end position="275"/>
    </location>
</feature>
<keyword evidence="2" id="KW-0169">Cobalamin biosynthesis</keyword>
<evidence type="ECO:0000313" key="9">
    <source>
        <dbReference type="Proteomes" id="UP000002931"/>
    </source>
</evidence>
<dbReference type="STRING" id="314271.RB2654_13940"/>
<dbReference type="Gene3D" id="3.40.1010.10">
    <property type="entry name" value="Cobalt-precorrin-4 Transmethylase, Domain 1"/>
    <property type="match status" value="1"/>
</dbReference>
<evidence type="ECO:0000256" key="5">
    <source>
        <dbReference type="ARBA" id="ARBA00022691"/>
    </source>
</evidence>
<protein>
    <submittedName>
        <fullName evidence="8">Uroporphyrin-III C/tetrapyrrole (Corrin/Porphyrin) methyltransferase</fullName>
    </submittedName>
</protein>
<sequence length="307" mass="34329">MAKSRRTRRFRRFWISLPARSQRPARIDGTPPTLTRPAKDAEKARRIDRGRRMKRNLMVIGIGAGNPEYVTVQAVKALNKVSVFFIPNKGQDKADLHHLRREICDRYIEGSNYRLVDFDIPERAKDGVYATDVAAWRAEVRAIYERLIVEELGAGEIGGFLIWGDPSLYDGTMGILDAITAAGQVELEYEVIPGISSVSALAARHKVALNRIGKSFTVMSGRQLSQGMPDDGGNVVVMLDSRDAFRDLDGDLEIYWGGYVGTEDELLVSGKLRDVAEDVARTRKDARARKGWLMDTYLLSRPSDDGE</sequence>
<dbReference type="InterPro" id="IPR035996">
    <property type="entry name" value="4pyrrol_Methylase_sf"/>
</dbReference>
<dbReference type="GO" id="GO:0032259">
    <property type="term" value="P:methylation"/>
    <property type="evidence" value="ECO:0007669"/>
    <property type="project" value="UniProtKB-KW"/>
</dbReference>
<evidence type="ECO:0000256" key="1">
    <source>
        <dbReference type="ARBA" id="ARBA00004953"/>
    </source>
</evidence>
<comment type="pathway">
    <text evidence="1">Cofactor biosynthesis; adenosylcobalamin biosynthesis.</text>
</comment>
<evidence type="ECO:0000256" key="6">
    <source>
        <dbReference type="SAM" id="MobiDB-lite"/>
    </source>
</evidence>
<name>A3VGI7_9RHOB</name>
<dbReference type="SUPFAM" id="SSF53790">
    <property type="entry name" value="Tetrapyrrole methylase"/>
    <property type="match status" value="1"/>
</dbReference>
<keyword evidence="3 8" id="KW-0489">Methyltransferase</keyword>
<evidence type="ECO:0000256" key="2">
    <source>
        <dbReference type="ARBA" id="ARBA00022573"/>
    </source>
</evidence>
<dbReference type="AlphaFoldDB" id="A3VGI7"/>
<dbReference type="GO" id="GO:0009236">
    <property type="term" value="P:cobalamin biosynthetic process"/>
    <property type="evidence" value="ECO:0007669"/>
    <property type="project" value="UniProtKB-KW"/>
</dbReference>
<organism evidence="8 9">
    <name type="scientific">Maritimibacter alkaliphilus HTCC2654</name>
    <dbReference type="NCBI Taxonomy" id="314271"/>
    <lineage>
        <taxon>Bacteria</taxon>
        <taxon>Pseudomonadati</taxon>
        <taxon>Pseudomonadota</taxon>
        <taxon>Alphaproteobacteria</taxon>
        <taxon>Rhodobacterales</taxon>
        <taxon>Roseobacteraceae</taxon>
        <taxon>Maritimibacter</taxon>
    </lineage>
</organism>
<proteinExistence type="predicted"/>
<dbReference type="Pfam" id="PF00590">
    <property type="entry name" value="TP_methylase"/>
    <property type="match status" value="1"/>
</dbReference>
<dbReference type="PANTHER" id="PTHR43467:SF1">
    <property type="entry name" value="PRECORRIN-6A SYNTHASE [DEACETYLATING]"/>
    <property type="match status" value="1"/>
</dbReference>
<dbReference type="eggNOG" id="COG2243">
    <property type="taxonomic scope" value="Bacteria"/>
</dbReference>
<gene>
    <name evidence="8" type="ORF">RB2654_13940</name>
</gene>
<feature type="region of interest" description="Disordered" evidence="6">
    <location>
        <begin position="23"/>
        <end position="44"/>
    </location>
</feature>
<dbReference type="Proteomes" id="UP000002931">
    <property type="component" value="Unassembled WGS sequence"/>
</dbReference>
<dbReference type="InterPro" id="IPR014776">
    <property type="entry name" value="4pyrrole_Mease_sub2"/>
</dbReference>
<dbReference type="InterPro" id="IPR012797">
    <property type="entry name" value="CobF"/>
</dbReference>
<reference evidence="8 9" key="1">
    <citation type="journal article" date="2010" name="J. Bacteriol.">
        <title>Genome sequences of Pelagibaca bermudensis HTCC2601T and Maritimibacter alkaliphilus HTCC2654T, the type strains of two marine Roseobacter genera.</title>
        <authorList>
            <person name="Thrash J.C."/>
            <person name="Cho J.C."/>
            <person name="Ferriera S."/>
            <person name="Johnson J."/>
            <person name="Vergin K.L."/>
            <person name="Giovannoni S.J."/>
        </authorList>
    </citation>
    <scope>NUCLEOTIDE SEQUENCE [LARGE SCALE GENOMIC DNA]</scope>
    <source>
        <strain evidence="8 9">HTCC2654</strain>
    </source>
</reference>
<dbReference type="InterPro" id="IPR000878">
    <property type="entry name" value="4pyrrol_Mease"/>
</dbReference>
<keyword evidence="5" id="KW-0949">S-adenosyl-L-methionine</keyword>
<dbReference type="NCBIfam" id="TIGR02434">
    <property type="entry name" value="CobF"/>
    <property type="match status" value="1"/>
</dbReference>